<evidence type="ECO:0000259" key="5">
    <source>
        <dbReference type="PROSITE" id="PS50975"/>
    </source>
</evidence>
<dbReference type="EMBL" id="JBHSRI010000007">
    <property type="protein sequence ID" value="MFC6039238.1"/>
    <property type="molecule type" value="Genomic_DNA"/>
</dbReference>
<dbReference type="InterPro" id="IPR011761">
    <property type="entry name" value="ATP-grasp"/>
</dbReference>
<gene>
    <name evidence="6" type="ORF">ACFPYN_07270</name>
</gene>
<dbReference type="Proteomes" id="UP001596170">
    <property type="component" value="Unassembled WGS sequence"/>
</dbReference>
<name>A0ABW1L5L2_9BACL</name>
<evidence type="ECO:0000256" key="2">
    <source>
        <dbReference type="ARBA" id="ARBA00022741"/>
    </source>
</evidence>
<dbReference type="InterPro" id="IPR052032">
    <property type="entry name" value="ATP-dep_AA_Ligase"/>
</dbReference>
<dbReference type="RefSeq" id="WP_377733317.1">
    <property type="nucleotide sequence ID" value="NZ_JBHSRI010000007.1"/>
</dbReference>
<dbReference type="PANTHER" id="PTHR43585:SF2">
    <property type="entry name" value="ATP-GRASP ENZYME FSQD"/>
    <property type="match status" value="1"/>
</dbReference>
<evidence type="ECO:0000313" key="6">
    <source>
        <dbReference type="EMBL" id="MFC6039238.1"/>
    </source>
</evidence>
<dbReference type="Pfam" id="PF18603">
    <property type="entry name" value="LAL_C2"/>
    <property type="match status" value="1"/>
</dbReference>
<keyword evidence="1" id="KW-0436">Ligase</keyword>
<sequence>MYTILFIGTKKSGSSREAIKAADRLGYLTVLLTEKINYIEQRKEFPDVSQMIYLEDLTEDHIRTEYKRLQHQGRIIKAIISFVDPYVSLAAELMNELCNSNISVEAFKKMEDKILTRNTLQKNATAPKYDVFLPNDELGNFINKGHSYPLIVKSPVSGGSKDVYLVQNKFEMKKKIEKISKLYPNQDILIEEYLDGPQYIVEVLVHKGNLNIVAIVKQDITKIIKFIVTGYEIQPDPEESLYRSLFDAVESIIKDLGVVNAACHLEIRLVHGNWKLIEINPRISGGAMNRMIEEAYGINLVEETMMSYLDNEPDLERKHEQNIYTHYLIINSSGKLLKVTGKNMATNLPGVREVYIKPRKGASMIPPISMGQRYAYVIASGDTPEEAKKNAVNATSHIKFYLEPL</sequence>
<dbReference type="Gene3D" id="3.30.470.20">
    <property type="entry name" value="ATP-grasp fold, B domain"/>
    <property type="match status" value="1"/>
</dbReference>
<protein>
    <submittedName>
        <fullName evidence="6">ATP-grasp domain-containing protein</fullName>
    </submittedName>
</protein>
<evidence type="ECO:0000256" key="1">
    <source>
        <dbReference type="ARBA" id="ARBA00022598"/>
    </source>
</evidence>
<dbReference type="PANTHER" id="PTHR43585">
    <property type="entry name" value="FUMIPYRROLE BIOSYNTHESIS PROTEIN C"/>
    <property type="match status" value="1"/>
</dbReference>
<feature type="domain" description="ATP-grasp" evidence="5">
    <location>
        <begin position="116"/>
        <end position="309"/>
    </location>
</feature>
<proteinExistence type="predicted"/>
<reference evidence="7" key="1">
    <citation type="journal article" date="2019" name="Int. J. Syst. Evol. Microbiol.">
        <title>The Global Catalogue of Microorganisms (GCM) 10K type strain sequencing project: providing services to taxonomists for standard genome sequencing and annotation.</title>
        <authorList>
            <consortium name="The Broad Institute Genomics Platform"/>
            <consortium name="The Broad Institute Genome Sequencing Center for Infectious Disease"/>
            <person name="Wu L."/>
            <person name="Ma J."/>
        </authorList>
    </citation>
    <scope>NUCLEOTIDE SEQUENCE [LARGE SCALE GENOMIC DNA]</scope>
    <source>
        <strain evidence="7">CCUG 54527</strain>
    </source>
</reference>
<organism evidence="6 7">
    <name type="scientific">Paenisporosarcina macmurdoensis</name>
    <dbReference type="NCBI Taxonomy" id="212659"/>
    <lineage>
        <taxon>Bacteria</taxon>
        <taxon>Bacillati</taxon>
        <taxon>Bacillota</taxon>
        <taxon>Bacilli</taxon>
        <taxon>Bacillales</taxon>
        <taxon>Caryophanaceae</taxon>
        <taxon>Paenisporosarcina</taxon>
    </lineage>
</organism>
<comment type="caution">
    <text evidence="6">The sequence shown here is derived from an EMBL/GenBank/DDBJ whole genome shotgun (WGS) entry which is preliminary data.</text>
</comment>
<dbReference type="SUPFAM" id="SSF56059">
    <property type="entry name" value="Glutathione synthetase ATP-binding domain-like"/>
    <property type="match status" value="1"/>
</dbReference>
<evidence type="ECO:0000256" key="3">
    <source>
        <dbReference type="ARBA" id="ARBA00022840"/>
    </source>
</evidence>
<keyword evidence="2 4" id="KW-0547">Nucleotide-binding</keyword>
<keyword evidence="3 4" id="KW-0067">ATP-binding</keyword>
<dbReference type="PROSITE" id="PS50975">
    <property type="entry name" value="ATP_GRASP"/>
    <property type="match status" value="1"/>
</dbReference>
<dbReference type="Pfam" id="PF13535">
    <property type="entry name" value="ATP-grasp_4"/>
    <property type="match status" value="1"/>
</dbReference>
<evidence type="ECO:0000256" key="4">
    <source>
        <dbReference type="PROSITE-ProRule" id="PRU00409"/>
    </source>
</evidence>
<evidence type="ECO:0000313" key="7">
    <source>
        <dbReference type="Proteomes" id="UP001596170"/>
    </source>
</evidence>
<dbReference type="InterPro" id="IPR040570">
    <property type="entry name" value="LAL_C2"/>
</dbReference>
<keyword evidence="7" id="KW-1185">Reference proteome</keyword>
<accession>A0ABW1L5L2</accession>